<evidence type="ECO:0000313" key="2">
    <source>
        <dbReference type="EMBL" id="KAK7101107.1"/>
    </source>
</evidence>
<feature type="domain" description="OTU" evidence="1">
    <location>
        <begin position="67"/>
        <end position="129"/>
    </location>
</feature>
<dbReference type="PROSITE" id="PS50802">
    <property type="entry name" value="OTU"/>
    <property type="match status" value="1"/>
</dbReference>
<accession>A0AAN9B8Z2</accession>
<evidence type="ECO:0000313" key="4">
    <source>
        <dbReference type="EMBL" id="KAK7111406.1"/>
    </source>
</evidence>
<evidence type="ECO:0000313" key="5">
    <source>
        <dbReference type="Proteomes" id="UP001374579"/>
    </source>
</evidence>
<reference evidence="2 5" key="1">
    <citation type="submission" date="2024-02" db="EMBL/GenBank/DDBJ databases">
        <title>Chromosome-scale genome assembly of the rough periwinkle Littorina saxatilis.</title>
        <authorList>
            <person name="De Jode A."/>
            <person name="Faria R."/>
            <person name="Formenti G."/>
            <person name="Sims Y."/>
            <person name="Smith T.P."/>
            <person name="Tracey A."/>
            <person name="Wood J.M.D."/>
            <person name="Zagrodzka Z.B."/>
            <person name="Johannesson K."/>
            <person name="Butlin R.K."/>
            <person name="Leder E.H."/>
        </authorList>
    </citation>
    <scope>NUCLEOTIDE SEQUENCE [LARGE SCALE GENOMIC DNA]</scope>
    <source>
        <strain evidence="2">Snail1</strain>
        <tissue evidence="2">Muscle</tissue>
    </source>
</reference>
<evidence type="ECO:0000313" key="3">
    <source>
        <dbReference type="EMBL" id="KAK7105179.1"/>
    </source>
</evidence>
<name>A0AAN9B8Z2_9CAEN</name>
<dbReference type="Proteomes" id="UP001374579">
    <property type="component" value="Unassembled WGS sequence"/>
</dbReference>
<organism evidence="2 5">
    <name type="scientific">Littorina saxatilis</name>
    <dbReference type="NCBI Taxonomy" id="31220"/>
    <lineage>
        <taxon>Eukaryota</taxon>
        <taxon>Metazoa</taxon>
        <taxon>Spiralia</taxon>
        <taxon>Lophotrochozoa</taxon>
        <taxon>Mollusca</taxon>
        <taxon>Gastropoda</taxon>
        <taxon>Caenogastropoda</taxon>
        <taxon>Littorinimorpha</taxon>
        <taxon>Littorinoidea</taxon>
        <taxon>Littorinidae</taxon>
        <taxon>Littorina</taxon>
    </lineage>
</organism>
<keyword evidence="5" id="KW-1185">Reference proteome</keyword>
<dbReference type="InterPro" id="IPR003323">
    <property type="entry name" value="OTU_dom"/>
</dbReference>
<dbReference type="EMBL" id="JBAMIC010000002">
    <property type="protein sequence ID" value="KAK7111406.1"/>
    <property type="molecule type" value="Genomic_DNA"/>
</dbReference>
<evidence type="ECO:0000259" key="1">
    <source>
        <dbReference type="PROSITE" id="PS50802"/>
    </source>
</evidence>
<dbReference type="EMBL" id="JBAMIC010000011">
    <property type="protein sequence ID" value="KAK7101107.1"/>
    <property type="molecule type" value="Genomic_DNA"/>
</dbReference>
<dbReference type="AlphaFoldDB" id="A0AAN9B8Z2"/>
<proteinExistence type="predicted"/>
<gene>
    <name evidence="4" type="ORF">V1264_011043</name>
    <name evidence="3" type="ORF">V1264_016592</name>
    <name evidence="2" type="ORF">V1264_023947</name>
</gene>
<sequence>MRTHGQSVTRTFLSTSSLTLQTLCHHKVQVAITRGLLLQLERVTANTHYKVRLHNKRLNRHLTNNGMEKCPVYADGNCFFKAASLHLQPHDTVSLRAALCQHLRRNIQHDISFFTCTMTDEALAQIYAM</sequence>
<dbReference type="EMBL" id="JBAMIC010000007">
    <property type="protein sequence ID" value="KAK7105179.1"/>
    <property type="molecule type" value="Genomic_DNA"/>
</dbReference>
<dbReference type="Gene3D" id="3.90.70.80">
    <property type="match status" value="1"/>
</dbReference>
<protein>
    <recommendedName>
        <fullName evidence="1">OTU domain-containing protein</fullName>
    </recommendedName>
</protein>
<comment type="caution">
    <text evidence="2">The sequence shown here is derived from an EMBL/GenBank/DDBJ whole genome shotgun (WGS) entry which is preliminary data.</text>
</comment>